<dbReference type="RefSeq" id="WP_011541055.1">
    <property type="nucleotide sequence ID" value="NC_008048.1"/>
</dbReference>
<keyword evidence="5" id="KW-1185">Reference proteome</keyword>
<organism evidence="4 5">
    <name type="scientific">Sphingopyxis alaskensis (strain DSM 13593 / LMG 18877 / RB2256)</name>
    <name type="common">Sphingomonas alaskensis</name>
    <dbReference type="NCBI Taxonomy" id="317655"/>
    <lineage>
        <taxon>Bacteria</taxon>
        <taxon>Pseudomonadati</taxon>
        <taxon>Pseudomonadota</taxon>
        <taxon>Alphaproteobacteria</taxon>
        <taxon>Sphingomonadales</taxon>
        <taxon>Sphingomonadaceae</taxon>
        <taxon>Sphingopyxis</taxon>
    </lineage>
</organism>
<evidence type="ECO:0000256" key="2">
    <source>
        <dbReference type="ARBA" id="ARBA00023002"/>
    </source>
</evidence>
<dbReference type="InterPro" id="IPR036291">
    <property type="entry name" value="NAD(P)-bd_dom_sf"/>
</dbReference>
<evidence type="ECO:0000313" key="4">
    <source>
        <dbReference type="EMBL" id="ABF52465.1"/>
    </source>
</evidence>
<dbReference type="EMBL" id="CP000356">
    <property type="protein sequence ID" value="ABF52465.1"/>
    <property type="molecule type" value="Genomic_DNA"/>
</dbReference>
<dbReference type="SUPFAM" id="SSF51735">
    <property type="entry name" value="NAD(P)-binding Rossmann-fold domains"/>
    <property type="match status" value="1"/>
</dbReference>
<dbReference type="STRING" id="317655.Sala_0745"/>
<evidence type="ECO:0000313" key="5">
    <source>
        <dbReference type="Proteomes" id="UP000006578"/>
    </source>
</evidence>
<dbReference type="OrthoDB" id="9813657at2"/>
<dbReference type="Gene3D" id="3.40.50.720">
    <property type="entry name" value="NAD(P)-binding Rossmann-like Domain"/>
    <property type="match status" value="1"/>
</dbReference>
<dbReference type="Proteomes" id="UP000006578">
    <property type="component" value="Chromosome"/>
</dbReference>
<dbReference type="PANTHER" id="PTHR43708">
    <property type="entry name" value="CONSERVED EXPRESSED OXIDOREDUCTASE (EUROFUNG)"/>
    <property type="match status" value="1"/>
</dbReference>
<name>Q1GV57_SPHAL</name>
<keyword evidence="2 4" id="KW-0560">Oxidoreductase</keyword>
<dbReference type="PANTHER" id="PTHR43708:SF5">
    <property type="entry name" value="CONSERVED EXPRESSED OXIDOREDUCTASE (EUROFUNG)-RELATED"/>
    <property type="match status" value="1"/>
</dbReference>
<dbReference type="KEGG" id="sal:Sala_0745"/>
<reference evidence="4 5" key="1">
    <citation type="journal article" date="2009" name="Proc. Natl. Acad. Sci. U.S.A.">
        <title>The genomic basis of trophic strategy in marine bacteria.</title>
        <authorList>
            <person name="Lauro F.M."/>
            <person name="McDougald D."/>
            <person name="Thomas T."/>
            <person name="Williams T.J."/>
            <person name="Egan S."/>
            <person name="Rice S."/>
            <person name="DeMaere M.Z."/>
            <person name="Ting L."/>
            <person name="Ertan H."/>
            <person name="Johnson J."/>
            <person name="Ferriera S."/>
            <person name="Lapidus A."/>
            <person name="Anderson I."/>
            <person name="Kyrpides N."/>
            <person name="Munk A.C."/>
            <person name="Detter C."/>
            <person name="Han C.S."/>
            <person name="Brown M.V."/>
            <person name="Robb F.T."/>
            <person name="Kjelleberg S."/>
            <person name="Cavicchioli R."/>
        </authorList>
    </citation>
    <scope>NUCLEOTIDE SEQUENCE [LARGE SCALE GENOMIC DNA]</scope>
    <source>
        <strain evidence="5">DSM 13593 / LMG 18877 / RB2256</strain>
    </source>
</reference>
<dbReference type="Gene3D" id="3.30.360.10">
    <property type="entry name" value="Dihydrodipicolinate Reductase, domain 2"/>
    <property type="match status" value="1"/>
</dbReference>
<sequence>MTLRIALIGFGKIAEDQHLPAIAANPDFELAAIVSLNRPSHIRCPVFSTVGDMFAGLPGGIDAVAICTPPVPRFAIACEVITAGLPVLFEKPPTATLGELDYLIALARLRNVPIFTAWHSQYAAGVPVAARALKGEAVTSLTMLWREDVRKYHPGQQWIWQPGGFGVFDPAINGFSILNNILDEPLLVNRVSMLFPANRQTPISAEVLFHGDDRKAILDWRGGDEDEWKIQIETASGKSVRLMEGGAQLEIDGAPRSLPPRSEYRAIYEDFADVVRRRCSKIDRDPLRIVADCFLAAERNAGDDFA</sequence>
<accession>Q1GV57</accession>
<dbReference type="GO" id="GO:0000166">
    <property type="term" value="F:nucleotide binding"/>
    <property type="evidence" value="ECO:0007669"/>
    <property type="project" value="InterPro"/>
</dbReference>
<dbReference type="InterPro" id="IPR051317">
    <property type="entry name" value="Gfo/Idh/MocA_oxidoreduct"/>
</dbReference>
<dbReference type="eggNOG" id="COG0673">
    <property type="taxonomic scope" value="Bacteria"/>
</dbReference>
<evidence type="ECO:0000256" key="1">
    <source>
        <dbReference type="ARBA" id="ARBA00010928"/>
    </source>
</evidence>
<protein>
    <submittedName>
        <fullName evidence="4">Galactose 1-dehydrogenase</fullName>
        <ecNumber evidence="4">1.1.1.48</ecNumber>
    </submittedName>
</protein>
<dbReference type="GO" id="GO:0019151">
    <property type="term" value="F:galactose 1-dehydrogenase activity"/>
    <property type="evidence" value="ECO:0007669"/>
    <property type="project" value="UniProtKB-EC"/>
</dbReference>
<gene>
    <name evidence="4" type="ordered locus">Sala_0745</name>
</gene>
<evidence type="ECO:0000259" key="3">
    <source>
        <dbReference type="Pfam" id="PF01408"/>
    </source>
</evidence>
<dbReference type="EC" id="1.1.1.48" evidence="4"/>
<dbReference type="InterPro" id="IPR000683">
    <property type="entry name" value="Gfo/Idh/MocA-like_OxRdtase_N"/>
</dbReference>
<feature type="domain" description="Gfo/Idh/MocA-like oxidoreductase N-terminal" evidence="3">
    <location>
        <begin position="3"/>
        <end position="113"/>
    </location>
</feature>
<dbReference type="AlphaFoldDB" id="Q1GV57"/>
<comment type="similarity">
    <text evidence="1">Belongs to the Gfo/Idh/MocA family.</text>
</comment>
<dbReference type="Pfam" id="PF01408">
    <property type="entry name" value="GFO_IDH_MocA"/>
    <property type="match status" value="1"/>
</dbReference>
<proteinExistence type="inferred from homology"/>
<dbReference type="HOGENOM" id="CLU_057064_0_0_5"/>